<dbReference type="Proteomes" id="UP001217324">
    <property type="component" value="Plasmid unnamed1"/>
</dbReference>
<dbReference type="RefSeq" id="WP_081168707.1">
    <property type="nucleotide sequence ID" value="NZ_CP118628.1"/>
</dbReference>
<keyword evidence="2" id="KW-0614">Plasmid</keyword>
<keyword evidence="1" id="KW-1133">Transmembrane helix</keyword>
<feature type="transmembrane region" description="Helical" evidence="1">
    <location>
        <begin position="21"/>
        <end position="43"/>
    </location>
</feature>
<name>A0AAX3NFD3_9LACT</name>
<dbReference type="AlphaFoldDB" id="A0AAX3NFD3"/>
<sequence length="128" mass="14910">MKKRKKKSLHKFDFNSLHEDLQFIVLFLFMIVGAIITVITYPFRFFKKSQEEEHEEYSFGRYEIREITKTQSGDIIMNLKVKQFIEELSKAPQEELVTLPYGENGNSIGISGLAIDEDVVEIVFGEEI</sequence>
<dbReference type="EMBL" id="CP118628">
    <property type="protein sequence ID" value="WEA14988.1"/>
    <property type="molecule type" value="Genomic_DNA"/>
</dbReference>
<evidence type="ECO:0000313" key="3">
    <source>
        <dbReference type="Proteomes" id="UP001217324"/>
    </source>
</evidence>
<gene>
    <name evidence="2" type="ORF">PWF74_10765</name>
</gene>
<geneLocation type="plasmid" evidence="2 3">
    <name>unnamed1</name>
</geneLocation>
<evidence type="ECO:0000256" key="1">
    <source>
        <dbReference type="SAM" id="Phobius"/>
    </source>
</evidence>
<organism evidence="2 3">
    <name type="scientific">Lactococcus garvieae</name>
    <dbReference type="NCBI Taxonomy" id="1363"/>
    <lineage>
        <taxon>Bacteria</taxon>
        <taxon>Bacillati</taxon>
        <taxon>Bacillota</taxon>
        <taxon>Bacilli</taxon>
        <taxon>Lactobacillales</taxon>
        <taxon>Streptococcaceae</taxon>
        <taxon>Lactococcus</taxon>
    </lineage>
</organism>
<accession>A0AAX3NFD3</accession>
<keyword evidence="1" id="KW-0812">Transmembrane</keyword>
<protein>
    <submittedName>
        <fullName evidence="2">Uncharacterized protein</fullName>
    </submittedName>
</protein>
<reference evidence="2" key="1">
    <citation type="submission" date="2023-02" db="EMBL/GenBank/DDBJ databases">
        <title>Comparative genomics and fermentation flavor characterization of five lactic acid bacteria reveal flavor biosynthesis metabolic pathways in fermented muskmelon puree.</title>
        <authorList>
            <person name="Yuan L."/>
            <person name="Li M."/>
            <person name="Xu X."/>
            <person name="Lao F."/>
            <person name="Wu J."/>
        </authorList>
    </citation>
    <scope>NUCLEOTIDE SEQUENCE</scope>
    <source>
        <strain evidence="2">Pa-2</strain>
        <plasmid evidence="2">unnamed1</plasmid>
    </source>
</reference>
<proteinExistence type="predicted"/>
<evidence type="ECO:0000313" key="2">
    <source>
        <dbReference type="EMBL" id="WEA14988.1"/>
    </source>
</evidence>
<keyword evidence="1" id="KW-0472">Membrane</keyword>